<gene>
    <name evidence="1" type="ORF">LTR37_001569</name>
</gene>
<organism evidence="1 2">
    <name type="scientific">Vermiconidia calcicola</name>
    <dbReference type="NCBI Taxonomy" id="1690605"/>
    <lineage>
        <taxon>Eukaryota</taxon>
        <taxon>Fungi</taxon>
        <taxon>Dikarya</taxon>
        <taxon>Ascomycota</taxon>
        <taxon>Pezizomycotina</taxon>
        <taxon>Dothideomycetes</taxon>
        <taxon>Dothideomycetidae</taxon>
        <taxon>Mycosphaerellales</taxon>
        <taxon>Extremaceae</taxon>
        <taxon>Vermiconidia</taxon>
    </lineage>
</organism>
<accession>A0ACC3NVM8</accession>
<reference evidence="1" key="1">
    <citation type="submission" date="2023-07" db="EMBL/GenBank/DDBJ databases">
        <title>Black Yeasts Isolated from many extreme environments.</title>
        <authorList>
            <person name="Coleine C."/>
            <person name="Stajich J.E."/>
            <person name="Selbmann L."/>
        </authorList>
    </citation>
    <scope>NUCLEOTIDE SEQUENCE</scope>
    <source>
        <strain evidence="1">CCFEE 5714</strain>
    </source>
</reference>
<dbReference type="EMBL" id="JAUTXU010000008">
    <property type="protein sequence ID" value="KAK3723688.1"/>
    <property type="molecule type" value="Genomic_DNA"/>
</dbReference>
<name>A0ACC3NVM8_9PEZI</name>
<protein>
    <submittedName>
        <fullName evidence="1">Uncharacterized protein</fullName>
    </submittedName>
</protein>
<sequence length="227" mass="25696">MTLPRHPREQLGFFPTLIKQHSSETNNLFFSKLNSHRPPKKQNSKLHSQRTDPHTHVETKHPQHPHIMSQIIAADMNVEFDTTDPAETANFLIQQDAGRTKDHPVFVHVIRENPGTTFANGFITAVENEVKKVRPRQDVFIVKQPYTYPILELPAHAERAKNQANEAVGLKGIERRFGADACGGCGKEATDSGEALMKCSGCTVRLYCSKDCQKMSWKVHKKVCWML</sequence>
<proteinExistence type="predicted"/>
<evidence type="ECO:0000313" key="2">
    <source>
        <dbReference type="Proteomes" id="UP001281147"/>
    </source>
</evidence>
<evidence type="ECO:0000313" key="1">
    <source>
        <dbReference type="EMBL" id="KAK3723688.1"/>
    </source>
</evidence>
<keyword evidence="2" id="KW-1185">Reference proteome</keyword>
<dbReference type="Proteomes" id="UP001281147">
    <property type="component" value="Unassembled WGS sequence"/>
</dbReference>
<comment type="caution">
    <text evidence="1">The sequence shown here is derived from an EMBL/GenBank/DDBJ whole genome shotgun (WGS) entry which is preliminary data.</text>
</comment>